<dbReference type="Gene3D" id="3.40.50.300">
    <property type="entry name" value="P-loop containing nucleotide triphosphate hydrolases"/>
    <property type="match status" value="1"/>
</dbReference>
<dbReference type="PANTHER" id="PTHR32309:SF13">
    <property type="entry name" value="FERRIC ENTEROBACTIN TRANSPORT PROTEIN FEPE"/>
    <property type="match status" value="1"/>
</dbReference>
<dbReference type="EMBL" id="JANZXA010000001">
    <property type="protein sequence ID" value="MCT2398406.1"/>
    <property type="molecule type" value="Genomic_DNA"/>
</dbReference>
<dbReference type="SUPFAM" id="SSF52540">
    <property type="entry name" value="P-loop containing nucleoside triphosphate hydrolases"/>
    <property type="match status" value="1"/>
</dbReference>
<evidence type="ECO:0000256" key="1">
    <source>
        <dbReference type="ARBA" id="ARBA00022741"/>
    </source>
</evidence>
<evidence type="ECO:0000259" key="4">
    <source>
        <dbReference type="Pfam" id="PF01656"/>
    </source>
</evidence>
<keyword evidence="2" id="KW-0067">ATP-binding</keyword>
<name>A0ABT2I0T0_9SPHN</name>
<reference evidence="5" key="1">
    <citation type="submission" date="2022-09" db="EMBL/GenBank/DDBJ databases">
        <title>Novosphingobium sp. Nov., a polycyclic aromatic hydrocarbon-degrading bacterium isolated form mangrove sediments in HongKong.</title>
        <authorList>
            <person name="Hu Z."/>
        </authorList>
    </citation>
    <scope>NUCLEOTIDE SEQUENCE</scope>
    <source>
        <strain evidence="5">HK4-1</strain>
    </source>
</reference>
<proteinExistence type="predicted"/>
<gene>
    <name evidence="5" type="ORF">NZK81_02480</name>
</gene>
<feature type="region of interest" description="Disordered" evidence="3">
    <location>
        <begin position="1"/>
        <end position="22"/>
    </location>
</feature>
<dbReference type="InterPro" id="IPR027417">
    <property type="entry name" value="P-loop_NTPase"/>
</dbReference>
<dbReference type="RefSeq" id="WP_260043543.1">
    <property type="nucleotide sequence ID" value="NZ_JANZXA010000001.1"/>
</dbReference>
<dbReference type="Pfam" id="PF01656">
    <property type="entry name" value="CbiA"/>
    <property type="match status" value="1"/>
</dbReference>
<evidence type="ECO:0000256" key="2">
    <source>
        <dbReference type="ARBA" id="ARBA00022840"/>
    </source>
</evidence>
<evidence type="ECO:0000313" key="5">
    <source>
        <dbReference type="EMBL" id="MCT2398406.1"/>
    </source>
</evidence>
<keyword evidence="5" id="KW-0418">Kinase</keyword>
<comment type="caution">
    <text evidence="5">The sequence shown here is derived from an EMBL/GenBank/DDBJ whole genome shotgun (WGS) entry which is preliminary data.</text>
</comment>
<feature type="domain" description="CobQ/CobB/MinD/ParA nucleotide binding" evidence="4">
    <location>
        <begin position="85"/>
        <end position="255"/>
    </location>
</feature>
<dbReference type="CDD" id="cd05387">
    <property type="entry name" value="BY-kinase"/>
    <property type="match status" value="1"/>
</dbReference>
<accession>A0ABT2I0T0</accession>
<dbReference type="InterPro" id="IPR002586">
    <property type="entry name" value="CobQ/CobB/MinD/ParA_Nub-bd_dom"/>
</dbReference>
<dbReference type="GO" id="GO:0016301">
    <property type="term" value="F:kinase activity"/>
    <property type="evidence" value="ECO:0007669"/>
    <property type="project" value="UniProtKB-KW"/>
</dbReference>
<dbReference type="InterPro" id="IPR050445">
    <property type="entry name" value="Bact_polysacc_biosynth/exp"/>
</dbReference>
<keyword evidence="1" id="KW-0547">Nucleotide-binding</keyword>
<protein>
    <submittedName>
        <fullName evidence="5">CpsD/CapB family tyrosine-protein kinase</fullName>
    </submittedName>
</protein>
<dbReference type="InterPro" id="IPR005702">
    <property type="entry name" value="Wzc-like_C"/>
</dbReference>
<organism evidence="5 6">
    <name type="scientific">Novosphingobium mangrovi</name>
    <name type="common">ex Huang et al. 2023</name>
    <dbReference type="NCBI Taxonomy" id="2976432"/>
    <lineage>
        <taxon>Bacteria</taxon>
        <taxon>Pseudomonadati</taxon>
        <taxon>Pseudomonadota</taxon>
        <taxon>Alphaproteobacteria</taxon>
        <taxon>Sphingomonadales</taxon>
        <taxon>Sphingomonadaceae</taxon>
        <taxon>Novosphingobium</taxon>
    </lineage>
</organism>
<evidence type="ECO:0000313" key="6">
    <source>
        <dbReference type="Proteomes" id="UP001165583"/>
    </source>
</evidence>
<dbReference type="Proteomes" id="UP001165583">
    <property type="component" value="Unassembled WGS sequence"/>
</dbReference>
<keyword evidence="5" id="KW-0808">Transferase</keyword>
<dbReference type="PANTHER" id="PTHR32309">
    <property type="entry name" value="TYROSINE-PROTEIN KINASE"/>
    <property type="match status" value="1"/>
</dbReference>
<evidence type="ECO:0000256" key="3">
    <source>
        <dbReference type="SAM" id="MobiDB-lite"/>
    </source>
</evidence>
<sequence>MDENPTDVVAEAEDTVGAETPEEIVTADAPEQVAAEDEQASPITFGFSQSVVVLSDPSSAEAEAIAALRTHLLAHHVRAGRRGLAICSPNAKSGTTFVAANLAVSLARAGIRTLLIDANLRKPAMHRMIVPSREMPALSDCLSDSSIAYGSVIQEEVMPSLSVIYAGGRNERAQELLAGASFKSLVDLCMRDFEVTIIDTPPSNNSSDARRIASIVRHCVVVARKDVSYVSDIKTLIDELKSDKVNVIGTVLNEF</sequence>
<keyword evidence="6" id="KW-1185">Reference proteome</keyword>